<dbReference type="AlphaFoldDB" id="A0A8J6XQL0"/>
<dbReference type="Proteomes" id="UP000629098">
    <property type="component" value="Unassembled WGS sequence"/>
</dbReference>
<evidence type="ECO:0000313" key="2">
    <source>
        <dbReference type="Proteomes" id="UP000629098"/>
    </source>
</evidence>
<gene>
    <name evidence="1" type="ORF">ICL16_26870</name>
</gene>
<dbReference type="EMBL" id="JACXAE010000083">
    <property type="protein sequence ID" value="MBD2775581.1"/>
    <property type="molecule type" value="Genomic_DNA"/>
</dbReference>
<reference evidence="1" key="1">
    <citation type="submission" date="2020-09" db="EMBL/GenBank/DDBJ databases">
        <title>Iningainema tapete sp. nov. (Scytonemataceae, Cyanobacteria) from greenhouses in central Florida (USA) produces two types of nodularin with biosynthetic potential for microcystin-LR and anabaenopeptins.</title>
        <authorList>
            <person name="Berthold D.E."/>
            <person name="Lefler F.W."/>
            <person name="Huang I.-S."/>
            <person name="Abdulla H."/>
            <person name="Zimba P.V."/>
            <person name="Laughinghouse H.D. IV."/>
        </authorList>
    </citation>
    <scope>NUCLEOTIDE SEQUENCE</scope>
    <source>
        <strain evidence="1">BLCCT55</strain>
    </source>
</reference>
<proteinExistence type="predicted"/>
<dbReference type="RefSeq" id="WP_190834183.1">
    <property type="nucleotide sequence ID" value="NZ_CAWPPI010000083.1"/>
</dbReference>
<accession>A0A8J6XQL0</accession>
<name>A0A8J6XQL0_9CYAN</name>
<keyword evidence="2" id="KW-1185">Reference proteome</keyword>
<organism evidence="1 2">
    <name type="scientific">Iningainema tapete BLCC-T55</name>
    <dbReference type="NCBI Taxonomy" id="2748662"/>
    <lineage>
        <taxon>Bacteria</taxon>
        <taxon>Bacillati</taxon>
        <taxon>Cyanobacteriota</taxon>
        <taxon>Cyanophyceae</taxon>
        <taxon>Nostocales</taxon>
        <taxon>Scytonemataceae</taxon>
        <taxon>Iningainema tapete</taxon>
    </lineage>
</organism>
<evidence type="ECO:0000313" key="1">
    <source>
        <dbReference type="EMBL" id="MBD2775581.1"/>
    </source>
</evidence>
<protein>
    <submittedName>
        <fullName evidence="1">Uncharacterized protein</fullName>
    </submittedName>
</protein>
<sequence>MLGKTPLIWFVVVKRTYPWAMVITVWRVISSSGIKRHREKARFFLALVKIDFAGIISLMNDLIM</sequence>
<comment type="caution">
    <text evidence="1">The sequence shown here is derived from an EMBL/GenBank/DDBJ whole genome shotgun (WGS) entry which is preliminary data.</text>
</comment>